<dbReference type="EMBL" id="JAQIZT010000012">
    <property type="protein sequence ID" value="KAJ6976479.1"/>
    <property type="molecule type" value="Genomic_DNA"/>
</dbReference>
<dbReference type="Proteomes" id="UP001164929">
    <property type="component" value="Chromosome 12"/>
</dbReference>
<dbReference type="AlphaFoldDB" id="A0AAD6Q291"/>
<evidence type="ECO:0000313" key="1">
    <source>
        <dbReference type="EMBL" id="KAJ6976479.1"/>
    </source>
</evidence>
<proteinExistence type="predicted"/>
<name>A0AAD6Q291_9ROSI</name>
<evidence type="ECO:0000313" key="2">
    <source>
        <dbReference type="Proteomes" id="UP001164929"/>
    </source>
</evidence>
<comment type="caution">
    <text evidence="1">The sequence shown here is derived from an EMBL/GenBank/DDBJ whole genome shotgun (WGS) entry which is preliminary data.</text>
</comment>
<reference evidence="1" key="1">
    <citation type="journal article" date="2023" name="Mol. Ecol. Resour.">
        <title>Chromosome-level genome assembly of a triploid poplar Populus alba 'Berolinensis'.</title>
        <authorList>
            <person name="Chen S."/>
            <person name="Yu Y."/>
            <person name="Wang X."/>
            <person name="Wang S."/>
            <person name="Zhang T."/>
            <person name="Zhou Y."/>
            <person name="He R."/>
            <person name="Meng N."/>
            <person name="Wang Y."/>
            <person name="Liu W."/>
            <person name="Liu Z."/>
            <person name="Liu J."/>
            <person name="Guo Q."/>
            <person name="Huang H."/>
            <person name="Sederoff R.R."/>
            <person name="Wang G."/>
            <person name="Qu G."/>
            <person name="Chen S."/>
        </authorList>
    </citation>
    <scope>NUCLEOTIDE SEQUENCE</scope>
    <source>
        <strain evidence="1">SC-2020</strain>
    </source>
</reference>
<keyword evidence="2" id="KW-1185">Reference proteome</keyword>
<accession>A0AAD6Q291</accession>
<organism evidence="1 2">
    <name type="scientific">Populus alba x Populus x berolinensis</name>
    <dbReference type="NCBI Taxonomy" id="444605"/>
    <lineage>
        <taxon>Eukaryota</taxon>
        <taxon>Viridiplantae</taxon>
        <taxon>Streptophyta</taxon>
        <taxon>Embryophyta</taxon>
        <taxon>Tracheophyta</taxon>
        <taxon>Spermatophyta</taxon>
        <taxon>Magnoliopsida</taxon>
        <taxon>eudicotyledons</taxon>
        <taxon>Gunneridae</taxon>
        <taxon>Pentapetalae</taxon>
        <taxon>rosids</taxon>
        <taxon>fabids</taxon>
        <taxon>Malpighiales</taxon>
        <taxon>Salicaceae</taxon>
        <taxon>Saliceae</taxon>
        <taxon>Populus</taxon>
    </lineage>
</organism>
<gene>
    <name evidence="1" type="ORF">NC653_028575</name>
</gene>
<protein>
    <submittedName>
        <fullName evidence="1">Uncharacterized protein</fullName>
    </submittedName>
</protein>
<sequence>MTKVFLCSNSKNPFPLIALLHGIASIPRQRRGKTLPPDQIPSLKFL</sequence>